<dbReference type="Gene3D" id="3.90.220.20">
    <property type="entry name" value="DNA methylase specificity domains"/>
    <property type="match status" value="1"/>
</dbReference>
<keyword evidence="2" id="KW-0238">DNA-binding</keyword>
<accession>A0ABX4SB95</accession>
<dbReference type="EMBL" id="LXFV01000006">
    <property type="protein sequence ID" value="PKX87018.1"/>
    <property type="molecule type" value="Genomic_DNA"/>
</dbReference>
<dbReference type="RefSeq" id="WP_053075288.1">
    <property type="nucleotide sequence ID" value="NZ_AODU01000005.1"/>
</dbReference>
<sequence length="326" mass="36977">MKLSDLFYIRNGVASNNVEVLAQPVIDSVPYIRPASTQQRTIAGWVKKNAIKPNHIYPRGTIFVSTDGEGSHTYSYVSGFDFVPNSNVSVLLPKREMALQEKIFYAHCITMNRYRFSYGRKPKGERLGKINVPGSAPEWFSELDNISIFDSINRFKEDKKTYIEKSKVLELVRIQDLFDVRYGHSLELNRLRLLSKGEGGIPFVSRKMGDNGISSYVAPIYSMPPASAGELTCALSGNGVLSTFYQETPFYTGFHVACLRPLFEMSREELLYYCSCIWQNRNKFSYGRQANRTLKDLLVPSRDSVPHWVYGALSQITEQVISSSAR</sequence>
<evidence type="ECO:0000256" key="2">
    <source>
        <dbReference type="ARBA" id="ARBA00023125"/>
    </source>
</evidence>
<dbReference type="InterPro" id="IPR044946">
    <property type="entry name" value="Restrct_endonuc_typeI_TRD_sf"/>
</dbReference>
<dbReference type="SUPFAM" id="SSF116734">
    <property type="entry name" value="DNA methylase specificity domain"/>
    <property type="match status" value="2"/>
</dbReference>
<proteinExistence type="predicted"/>
<gene>
    <name evidence="3" type="ORF">A0G03_08930</name>
</gene>
<comment type="caution">
    <text evidence="3">The sequence shown here is derived from an EMBL/GenBank/DDBJ whole genome shotgun (WGS) entry which is preliminary data.</text>
</comment>
<protein>
    <recommendedName>
        <fullName evidence="5">Restriction endonuclease subunit S</fullName>
    </recommendedName>
</protein>
<evidence type="ECO:0000256" key="1">
    <source>
        <dbReference type="ARBA" id="ARBA00022747"/>
    </source>
</evidence>
<keyword evidence="1" id="KW-0680">Restriction system</keyword>
<name>A0ABX4SB95_9GAMM</name>
<reference evidence="3 4" key="1">
    <citation type="submission" date="2016-04" db="EMBL/GenBank/DDBJ databases">
        <title>New species of Pectobacterium.</title>
        <authorList>
            <person name="Waleron M."/>
            <person name="Misztak A.E."/>
            <person name="Waleron K."/>
        </authorList>
    </citation>
    <scope>NUCLEOTIDE SEQUENCE [LARGE SCALE GENOMIC DNA]</scope>
    <source>
        <strain evidence="3 4">IFB5232</strain>
    </source>
</reference>
<evidence type="ECO:0000313" key="4">
    <source>
        <dbReference type="Proteomes" id="UP000234468"/>
    </source>
</evidence>
<evidence type="ECO:0000313" key="3">
    <source>
        <dbReference type="EMBL" id="PKX87018.1"/>
    </source>
</evidence>
<organism evidence="3 4">
    <name type="scientific">Pectobacterium peruviense</name>
    <dbReference type="NCBI Taxonomy" id="2066479"/>
    <lineage>
        <taxon>Bacteria</taxon>
        <taxon>Pseudomonadati</taxon>
        <taxon>Pseudomonadota</taxon>
        <taxon>Gammaproteobacteria</taxon>
        <taxon>Enterobacterales</taxon>
        <taxon>Pectobacteriaceae</taxon>
        <taxon>Pectobacterium</taxon>
    </lineage>
</organism>
<keyword evidence="4" id="KW-1185">Reference proteome</keyword>
<dbReference type="Proteomes" id="UP000234468">
    <property type="component" value="Unassembled WGS sequence"/>
</dbReference>
<evidence type="ECO:0008006" key="5">
    <source>
        <dbReference type="Google" id="ProtNLM"/>
    </source>
</evidence>